<sequence>MTFVLWPEYRDTVGAALTLLGFMLEIARFITAVRISNPGQ</sequence>
<dbReference type="Proteomes" id="UP001236585">
    <property type="component" value="Chromosome"/>
</dbReference>
<feature type="transmembrane region" description="Helical" evidence="1">
    <location>
        <begin position="12"/>
        <end position="31"/>
    </location>
</feature>
<evidence type="ECO:0000256" key="1">
    <source>
        <dbReference type="SAM" id="Phobius"/>
    </source>
</evidence>
<dbReference type="RefSeq" id="WP_285188109.1">
    <property type="nucleotide sequence ID" value="NZ_CP126981.1"/>
</dbReference>
<protein>
    <submittedName>
        <fullName evidence="2">Uncharacterized protein</fullName>
    </submittedName>
</protein>
<evidence type="ECO:0000313" key="3">
    <source>
        <dbReference type="Proteomes" id="UP001236585"/>
    </source>
</evidence>
<keyword evidence="1" id="KW-1133">Transmembrane helix</keyword>
<keyword evidence="1" id="KW-0472">Membrane</keyword>
<dbReference type="EMBL" id="CP126981">
    <property type="protein sequence ID" value="WIM88090.1"/>
    <property type="molecule type" value="Genomic_DNA"/>
</dbReference>
<keyword evidence="3" id="KW-1185">Reference proteome</keyword>
<accession>A0ABY8VYL9</accession>
<keyword evidence="1" id="KW-0812">Transmembrane</keyword>
<proteinExistence type="predicted"/>
<reference evidence="2 3" key="1">
    <citation type="journal article" date="2023" name="Microbiol. Resour. Announc.">
        <title>Complete Genome Sequence of Mycobacterium wuenschmanii, a novel Nontuberculous Mycobacterium Isolated from a captive population of Amazon Milk Frogs.</title>
        <authorList>
            <person name="Hicks J."/>
            <person name="Zeineldin M."/>
            <person name="Ward H."/>
            <person name="Wuenschmann A."/>
            <person name="Camp P."/>
            <person name="Farrell D."/>
            <person name="Lehman K."/>
            <person name="Thacker T."/>
            <person name="Cuthbert E."/>
        </authorList>
    </citation>
    <scope>NUCLEOTIDE SEQUENCE [LARGE SCALE GENOMIC DNA]</scope>
    <source>
        <strain evidence="2 3">Wuenschmanii</strain>
    </source>
</reference>
<organism evidence="2 3">
    <name type="scientific">Candidatus Mycobacterium wuenschmannii</name>
    <dbReference type="NCBI Taxonomy" id="3027808"/>
    <lineage>
        <taxon>Bacteria</taxon>
        <taxon>Bacillati</taxon>
        <taxon>Actinomycetota</taxon>
        <taxon>Actinomycetes</taxon>
        <taxon>Mycobacteriales</taxon>
        <taxon>Mycobacteriaceae</taxon>
        <taxon>Mycobacterium</taxon>
    </lineage>
</organism>
<name>A0ABY8VYL9_9MYCO</name>
<evidence type="ECO:0000313" key="2">
    <source>
        <dbReference type="EMBL" id="WIM88090.1"/>
    </source>
</evidence>
<gene>
    <name evidence="2" type="ORF">PT015_00730</name>
</gene>